<proteinExistence type="predicted"/>
<dbReference type="EMBL" id="AHJG01000161">
    <property type="protein sequence ID" value="EPA05726.1"/>
    <property type="molecule type" value="Genomic_DNA"/>
</dbReference>
<sequence>MEGIGGIAQHVRDLIKFLKEHGHQVDVISSENTPIIPIKN</sequence>
<dbReference type="SUPFAM" id="SSF53756">
    <property type="entry name" value="UDP-Glycosyltransferase/glycogen phosphorylase"/>
    <property type="match status" value="1"/>
</dbReference>
<keyword evidence="2" id="KW-1185">Reference proteome</keyword>
<organism evidence="1 2">
    <name type="scientific">Candidatus Nitrosarchaeum limnium BG20</name>
    <dbReference type="NCBI Taxonomy" id="859192"/>
    <lineage>
        <taxon>Archaea</taxon>
        <taxon>Nitrososphaerota</taxon>
        <taxon>Nitrososphaeria</taxon>
        <taxon>Nitrosopumilales</taxon>
        <taxon>Nitrosopumilaceae</taxon>
        <taxon>Nitrosarchaeum</taxon>
    </lineage>
</organism>
<evidence type="ECO:0000313" key="1">
    <source>
        <dbReference type="EMBL" id="EPA05726.1"/>
    </source>
</evidence>
<dbReference type="AlphaFoldDB" id="S2E8H7"/>
<name>S2E8H7_9ARCH</name>
<comment type="caution">
    <text evidence="1">The sequence shown here is derived from an EMBL/GenBank/DDBJ whole genome shotgun (WGS) entry which is preliminary data.</text>
</comment>
<dbReference type="Gene3D" id="3.40.50.2000">
    <property type="entry name" value="Glycogen Phosphorylase B"/>
    <property type="match status" value="1"/>
</dbReference>
<dbReference type="Proteomes" id="UP000014065">
    <property type="component" value="Unassembled WGS sequence"/>
</dbReference>
<accession>S2E8H7</accession>
<protein>
    <submittedName>
        <fullName evidence="1">Uncharacterized protein</fullName>
    </submittedName>
</protein>
<reference evidence="1 2" key="1">
    <citation type="journal article" date="2012" name="J. Bacteriol.">
        <title>Genome Sequence of "Candidatus Nitrosoarchaeum limnia" BG20, a Low-Salinity Ammonia-Oxidizing Archaeon from the San Francisco Bay Estuary.</title>
        <authorList>
            <person name="Mosier A.C."/>
            <person name="Allen E.E."/>
            <person name="Kim M."/>
            <person name="Ferriera S."/>
            <person name="Francis C.A."/>
        </authorList>
    </citation>
    <scope>NUCLEOTIDE SEQUENCE [LARGE SCALE GENOMIC DNA]</scope>
    <source>
        <strain evidence="1 2">BG20</strain>
    </source>
</reference>
<evidence type="ECO:0000313" key="2">
    <source>
        <dbReference type="Proteomes" id="UP000014065"/>
    </source>
</evidence>
<gene>
    <name evidence="1" type="ORF">BG20_I1922</name>
</gene>